<reference evidence="2" key="1">
    <citation type="submission" date="2020-09" db="EMBL/GenBank/DDBJ databases">
        <authorList>
            <person name="Kikuchi T."/>
        </authorList>
    </citation>
    <scope>NUCLEOTIDE SEQUENCE</scope>
    <source>
        <strain evidence="2">SH1</strain>
    </source>
</reference>
<keyword evidence="3" id="KW-1185">Reference proteome</keyword>
<evidence type="ECO:0000313" key="3">
    <source>
        <dbReference type="Proteomes" id="UP000614601"/>
    </source>
</evidence>
<evidence type="ECO:0000256" key="1">
    <source>
        <dbReference type="SAM" id="Coils"/>
    </source>
</evidence>
<accession>A0A811LR25</accession>
<comment type="caution">
    <text evidence="2">The sequence shown here is derived from an EMBL/GenBank/DDBJ whole genome shotgun (WGS) entry which is preliminary data.</text>
</comment>
<sequence>MTDSTTNDPHFENIAEEVTEVNTDADKLVFYSVYLRPPAGSKDKGPNPPSGSLNKVDSLTKIETIIRRTQEINEKLDEIETNNPDKFFDQVEDYRSDIEDVKKRLKNLRQIINYEQLSEGDPNKSEGSWLTTYKNLLGAKLHKEKNALEEIQESETKDKEELQALCKRLDKSVQNAGLLQECARYLHWFTNRIVETNEALPDSKKDYTLDLVAGWIKTELDKVKDHEQNCFNVKSELEGKLFEGQ</sequence>
<dbReference type="Proteomes" id="UP000783686">
    <property type="component" value="Unassembled WGS sequence"/>
</dbReference>
<dbReference type="AlphaFoldDB" id="A0A811LR25"/>
<feature type="coiled-coil region" evidence="1">
    <location>
        <begin position="62"/>
        <end position="111"/>
    </location>
</feature>
<dbReference type="OrthoDB" id="5812369at2759"/>
<proteinExistence type="predicted"/>
<dbReference type="Proteomes" id="UP000614601">
    <property type="component" value="Unassembled WGS sequence"/>
</dbReference>
<protein>
    <submittedName>
        <fullName evidence="2">Uncharacterized protein</fullName>
    </submittedName>
</protein>
<keyword evidence="1" id="KW-0175">Coiled coil</keyword>
<gene>
    <name evidence="2" type="ORF">BOKJ2_LOCUS13841</name>
</gene>
<organism evidence="2 3">
    <name type="scientific">Bursaphelenchus okinawaensis</name>
    <dbReference type="NCBI Taxonomy" id="465554"/>
    <lineage>
        <taxon>Eukaryota</taxon>
        <taxon>Metazoa</taxon>
        <taxon>Ecdysozoa</taxon>
        <taxon>Nematoda</taxon>
        <taxon>Chromadorea</taxon>
        <taxon>Rhabditida</taxon>
        <taxon>Tylenchina</taxon>
        <taxon>Tylenchomorpha</taxon>
        <taxon>Aphelenchoidea</taxon>
        <taxon>Aphelenchoididae</taxon>
        <taxon>Bursaphelenchus</taxon>
    </lineage>
</organism>
<dbReference type="EMBL" id="CAJFDH010000006">
    <property type="protein sequence ID" value="CAD5229849.1"/>
    <property type="molecule type" value="Genomic_DNA"/>
</dbReference>
<evidence type="ECO:0000313" key="2">
    <source>
        <dbReference type="EMBL" id="CAD5229849.1"/>
    </source>
</evidence>
<name>A0A811LR25_9BILA</name>
<dbReference type="EMBL" id="CAJFCW020000006">
    <property type="protein sequence ID" value="CAG9127283.1"/>
    <property type="molecule type" value="Genomic_DNA"/>
</dbReference>